<sequence length="125" mass="14594">MMEANFDAKKELLSTLEGNPLLSEWVKGGFHNLFAPDSIIYPRVIYQEIRNSDSDYADNEPQSAIVGYQISIYCDQQTISSQTKIAKEIDKTLKSIGYYRYDSQDLYEKEDNISHKVMRYEKKFM</sequence>
<dbReference type="EMBL" id="JAUSUB010000002">
    <property type="protein sequence ID" value="MDQ0268875.1"/>
    <property type="molecule type" value="Genomic_DNA"/>
</dbReference>
<reference evidence="1 2" key="1">
    <citation type="submission" date="2023-07" db="EMBL/GenBank/DDBJ databases">
        <title>Genomic Encyclopedia of Type Strains, Phase IV (KMG-IV): sequencing the most valuable type-strain genomes for metagenomic binning, comparative biology and taxonomic classification.</title>
        <authorList>
            <person name="Goeker M."/>
        </authorList>
    </citation>
    <scope>NUCLEOTIDE SEQUENCE [LARGE SCALE GENOMIC DNA]</scope>
    <source>
        <strain evidence="1 2">DSM 23494</strain>
    </source>
</reference>
<protein>
    <recommendedName>
        <fullName evidence="3">DUF3168 domain-containing protein</fullName>
    </recommendedName>
</protein>
<organism evidence="1 2">
    <name type="scientific">Cytobacillus purgationiresistens</name>
    <dbReference type="NCBI Taxonomy" id="863449"/>
    <lineage>
        <taxon>Bacteria</taxon>
        <taxon>Bacillati</taxon>
        <taxon>Bacillota</taxon>
        <taxon>Bacilli</taxon>
        <taxon>Bacillales</taxon>
        <taxon>Bacillaceae</taxon>
        <taxon>Cytobacillus</taxon>
    </lineage>
</organism>
<comment type="caution">
    <text evidence="1">The sequence shown here is derived from an EMBL/GenBank/DDBJ whole genome shotgun (WGS) entry which is preliminary data.</text>
</comment>
<dbReference type="Proteomes" id="UP001238088">
    <property type="component" value="Unassembled WGS sequence"/>
</dbReference>
<name>A0ABU0ACV6_9BACI</name>
<gene>
    <name evidence="1" type="ORF">J2S17_000744</name>
</gene>
<evidence type="ECO:0000313" key="2">
    <source>
        <dbReference type="Proteomes" id="UP001238088"/>
    </source>
</evidence>
<keyword evidence="2" id="KW-1185">Reference proteome</keyword>
<proteinExistence type="predicted"/>
<evidence type="ECO:0008006" key="3">
    <source>
        <dbReference type="Google" id="ProtNLM"/>
    </source>
</evidence>
<dbReference type="RefSeq" id="WP_307471983.1">
    <property type="nucleotide sequence ID" value="NZ_JAUSUB010000002.1"/>
</dbReference>
<accession>A0ABU0ACV6</accession>
<evidence type="ECO:0000313" key="1">
    <source>
        <dbReference type="EMBL" id="MDQ0268875.1"/>
    </source>
</evidence>